<keyword evidence="15" id="KW-1185">Reference proteome</keyword>
<keyword evidence="7 14" id="KW-0418">Kinase</keyword>
<evidence type="ECO:0000256" key="10">
    <source>
        <dbReference type="ARBA" id="ARBA00023136"/>
    </source>
</evidence>
<comment type="caution">
    <text evidence="14">The sequence shown here is derived from an EMBL/GenBank/DDBJ whole genome shotgun (WGS) entry which is preliminary data.</text>
</comment>
<feature type="transmembrane region" description="Helical" evidence="12">
    <location>
        <begin position="7"/>
        <end position="26"/>
    </location>
</feature>
<evidence type="ECO:0000256" key="7">
    <source>
        <dbReference type="ARBA" id="ARBA00022777"/>
    </source>
</evidence>
<dbReference type="Gene3D" id="3.30.565.10">
    <property type="entry name" value="Histidine kinase-like ATPase, C-terminal domain"/>
    <property type="match status" value="1"/>
</dbReference>
<keyword evidence="9" id="KW-0902">Two-component regulatory system</keyword>
<reference evidence="14 15" key="1">
    <citation type="journal article" date="2015" name="Genome Announc.">
        <title>Expanding the biotechnology potential of lactobacilli through comparative genomics of 213 strains and associated genera.</title>
        <authorList>
            <person name="Sun Z."/>
            <person name="Harris H.M."/>
            <person name="McCann A."/>
            <person name="Guo C."/>
            <person name="Argimon S."/>
            <person name="Zhang W."/>
            <person name="Yang X."/>
            <person name="Jeffery I.B."/>
            <person name="Cooney J.C."/>
            <person name="Kagawa T.F."/>
            <person name="Liu W."/>
            <person name="Song Y."/>
            <person name="Salvetti E."/>
            <person name="Wrobel A."/>
            <person name="Rasinkangas P."/>
            <person name="Parkhill J."/>
            <person name="Rea M.C."/>
            <person name="O'Sullivan O."/>
            <person name="Ritari J."/>
            <person name="Douillard F.P."/>
            <person name="Paul Ross R."/>
            <person name="Yang R."/>
            <person name="Briner A.E."/>
            <person name="Felis G.E."/>
            <person name="de Vos W.M."/>
            <person name="Barrangou R."/>
            <person name="Klaenhammer T.R."/>
            <person name="Caufield P.W."/>
            <person name="Cui Y."/>
            <person name="Zhang H."/>
            <person name="O'Toole P.W."/>
        </authorList>
    </citation>
    <scope>NUCLEOTIDE SEQUENCE [LARGE SCALE GENOMIC DNA]</scope>
    <source>
        <strain evidence="14 15">DSM 22408</strain>
    </source>
</reference>
<sequence>MFKKQVPLLVIEGLSCLIFGIIFKLAQLPWQHFILGCELILILTILYLAIAWLLFRKQESHKQVIEQLQNKITTLQTQNRQERADLQNYFLLWIHQIKTPLTAAQLLSKDNLILKQELVDIENYTNMALSYLKISNPEVALTLSAVPIDDLLNPLFRKYAPLFISKHLTLNYEPINKTVITDSQWASILIEQILSNSLKYTENGSITLDFDSKKQILTIKDTGRGIAASDLPRIFERGFSGVNGRQNQKSTGIGLFLASEIAQRLNVQLNVSSQLNQGTTIQIEFPLTY</sequence>
<evidence type="ECO:0000256" key="8">
    <source>
        <dbReference type="ARBA" id="ARBA00022989"/>
    </source>
</evidence>
<dbReference type="InterPro" id="IPR004358">
    <property type="entry name" value="Sig_transdc_His_kin-like_C"/>
</dbReference>
<feature type="coiled-coil region" evidence="11">
    <location>
        <begin position="58"/>
        <end position="85"/>
    </location>
</feature>
<dbReference type="InterPro" id="IPR036890">
    <property type="entry name" value="HATPase_C_sf"/>
</dbReference>
<evidence type="ECO:0000259" key="13">
    <source>
        <dbReference type="PROSITE" id="PS50109"/>
    </source>
</evidence>
<evidence type="ECO:0000256" key="11">
    <source>
        <dbReference type="SAM" id="Coils"/>
    </source>
</evidence>
<dbReference type="GO" id="GO:0005886">
    <property type="term" value="C:plasma membrane"/>
    <property type="evidence" value="ECO:0007669"/>
    <property type="project" value="UniProtKB-SubCell"/>
</dbReference>
<dbReference type="PATRIC" id="fig|1122146.4.peg.1221"/>
<feature type="transmembrane region" description="Helical" evidence="12">
    <location>
        <begin position="32"/>
        <end position="55"/>
    </location>
</feature>
<dbReference type="Pfam" id="PF02518">
    <property type="entry name" value="HATPase_c"/>
    <property type="match status" value="1"/>
</dbReference>
<dbReference type="STRING" id="1122146.IV53_GL001184"/>
<dbReference type="PANTHER" id="PTHR45453">
    <property type="entry name" value="PHOSPHATE REGULON SENSOR PROTEIN PHOR"/>
    <property type="match status" value="1"/>
</dbReference>
<dbReference type="OrthoDB" id="9780487at2"/>
<evidence type="ECO:0000256" key="12">
    <source>
        <dbReference type="SAM" id="Phobius"/>
    </source>
</evidence>
<dbReference type="PROSITE" id="PS50109">
    <property type="entry name" value="HIS_KIN"/>
    <property type="match status" value="1"/>
</dbReference>
<feature type="domain" description="Histidine kinase" evidence="13">
    <location>
        <begin position="92"/>
        <end position="289"/>
    </location>
</feature>
<protein>
    <recommendedName>
        <fullName evidence="3">histidine kinase</fullName>
        <ecNumber evidence="3">2.7.13.3</ecNumber>
    </recommendedName>
</protein>
<evidence type="ECO:0000256" key="6">
    <source>
        <dbReference type="ARBA" id="ARBA00022692"/>
    </source>
</evidence>
<evidence type="ECO:0000256" key="2">
    <source>
        <dbReference type="ARBA" id="ARBA00004651"/>
    </source>
</evidence>
<comment type="subcellular location">
    <subcellularLocation>
        <location evidence="2">Cell membrane</location>
        <topology evidence="2">Multi-pass membrane protein</topology>
    </subcellularLocation>
</comment>
<keyword evidence="6 12" id="KW-0812">Transmembrane</keyword>
<dbReference type="AlphaFoldDB" id="A0A0R2KJT4"/>
<gene>
    <name evidence="14" type="ORF">IV53_GL001184</name>
</gene>
<evidence type="ECO:0000256" key="1">
    <source>
        <dbReference type="ARBA" id="ARBA00000085"/>
    </source>
</evidence>
<evidence type="ECO:0000313" key="15">
    <source>
        <dbReference type="Proteomes" id="UP000051500"/>
    </source>
</evidence>
<dbReference type="InterPro" id="IPR003594">
    <property type="entry name" value="HATPase_dom"/>
</dbReference>
<dbReference type="PRINTS" id="PR00344">
    <property type="entry name" value="BCTRLSENSOR"/>
</dbReference>
<dbReference type="Proteomes" id="UP000051500">
    <property type="component" value="Unassembled WGS sequence"/>
</dbReference>
<dbReference type="GO" id="GO:0000155">
    <property type="term" value="F:phosphorelay sensor kinase activity"/>
    <property type="evidence" value="ECO:0007669"/>
    <property type="project" value="TreeGrafter"/>
</dbReference>
<dbReference type="SMART" id="SM00387">
    <property type="entry name" value="HATPase_c"/>
    <property type="match status" value="1"/>
</dbReference>
<dbReference type="eggNOG" id="COG2205">
    <property type="taxonomic scope" value="Bacteria"/>
</dbReference>
<keyword evidence="11" id="KW-0175">Coiled coil</keyword>
<dbReference type="EC" id="2.7.13.3" evidence="3"/>
<evidence type="ECO:0000256" key="9">
    <source>
        <dbReference type="ARBA" id="ARBA00023012"/>
    </source>
</evidence>
<dbReference type="RefSeq" id="WP_027106781.1">
    <property type="nucleotide sequence ID" value="NZ_AUHP01000018.1"/>
</dbReference>
<name>A0A0R2KJT4_9LACO</name>
<dbReference type="GO" id="GO:0016036">
    <property type="term" value="P:cellular response to phosphate starvation"/>
    <property type="evidence" value="ECO:0007669"/>
    <property type="project" value="TreeGrafter"/>
</dbReference>
<evidence type="ECO:0000256" key="3">
    <source>
        <dbReference type="ARBA" id="ARBA00012438"/>
    </source>
</evidence>
<proteinExistence type="predicted"/>
<evidence type="ECO:0000256" key="4">
    <source>
        <dbReference type="ARBA" id="ARBA00022475"/>
    </source>
</evidence>
<organism evidence="14 15">
    <name type="scientific">Ligilactobacillus ceti DSM 22408</name>
    <dbReference type="NCBI Taxonomy" id="1122146"/>
    <lineage>
        <taxon>Bacteria</taxon>
        <taxon>Bacillati</taxon>
        <taxon>Bacillota</taxon>
        <taxon>Bacilli</taxon>
        <taxon>Lactobacillales</taxon>
        <taxon>Lactobacillaceae</taxon>
        <taxon>Ligilactobacillus</taxon>
    </lineage>
</organism>
<comment type="catalytic activity">
    <reaction evidence="1">
        <text>ATP + protein L-histidine = ADP + protein N-phospho-L-histidine.</text>
        <dbReference type="EC" id="2.7.13.3"/>
    </reaction>
</comment>
<evidence type="ECO:0000256" key="5">
    <source>
        <dbReference type="ARBA" id="ARBA00022679"/>
    </source>
</evidence>
<keyword evidence="10 12" id="KW-0472">Membrane</keyword>
<dbReference type="InterPro" id="IPR050351">
    <property type="entry name" value="BphY/WalK/GraS-like"/>
</dbReference>
<dbReference type="PANTHER" id="PTHR45453:SF2">
    <property type="entry name" value="HISTIDINE KINASE"/>
    <property type="match status" value="1"/>
</dbReference>
<keyword evidence="4" id="KW-1003">Cell membrane</keyword>
<dbReference type="EMBL" id="JQBZ01000010">
    <property type="protein sequence ID" value="KRN89634.1"/>
    <property type="molecule type" value="Genomic_DNA"/>
</dbReference>
<dbReference type="GO" id="GO:0004721">
    <property type="term" value="F:phosphoprotein phosphatase activity"/>
    <property type="evidence" value="ECO:0007669"/>
    <property type="project" value="TreeGrafter"/>
</dbReference>
<accession>A0A0R2KJT4</accession>
<dbReference type="SUPFAM" id="SSF55874">
    <property type="entry name" value="ATPase domain of HSP90 chaperone/DNA topoisomerase II/histidine kinase"/>
    <property type="match status" value="1"/>
</dbReference>
<evidence type="ECO:0000313" key="14">
    <source>
        <dbReference type="EMBL" id="KRN89634.1"/>
    </source>
</evidence>
<keyword evidence="5" id="KW-0808">Transferase</keyword>
<keyword evidence="8 12" id="KW-1133">Transmembrane helix</keyword>
<dbReference type="InterPro" id="IPR005467">
    <property type="entry name" value="His_kinase_dom"/>
</dbReference>